<keyword evidence="2" id="KW-1185">Reference proteome</keyword>
<sequence>MVSASTLALCTTLSPKVLAGIVVIVRRRSVSTGAPSSWYHAPWSALAWRLAKNFRFSVNFSTGDTAKGAPDWDAAPSAPGNGMVRKGGWWALRERCRPVLGRMGAGSLAFVGPVICKQAMYG</sequence>
<evidence type="ECO:0000313" key="2">
    <source>
        <dbReference type="Proteomes" id="UP000887565"/>
    </source>
</evidence>
<feature type="chain" id="PRO_5036758438" evidence="1">
    <location>
        <begin position="20"/>
        <end position="122"/>
    </location>
</feature>
<evidence type="ECO:0000313" key="3">
    <source>
        <dbReference type="WBParaSite" id="nRc.2.0.1.t40365-RA"/>
    </source>
</evidence>
<proteinExistence type="predicted"/>
<dbReference type="Proteomes" id="UP000887565">
    <property type="component" value="Unplaced"/>
</dbReference>
<dbReference type="AlphaFoldDB" id="A0A915KQK9"/>
<evidence type="ECO:0000256" key="1">
    <source>
        <dbReference type="SAM" id="SignalP"/>
    </source>
</evidence>
<reference evidence="3" key="1">
    <citation type="submission" date="2022-11" db="UniProtKB">
        <authorList>
            <consortium name="WormBaseParasite"/>
        </authorList>
    </citation>
    <scope>IDENTIFICATION</scope>
</reference>
<protein>
    <submittedName>
        <fullName evidence="3">Secreted protein</fullName>
    </submittedName>
</protein>
<dbReference type="WBParaSite" id="nRc.2.0.1.t40365-RA">
    <property type="protein sequence ID" value="nRc.2.0.1.t40365-RA"/>
    <property type="gene ID" value="nRc.2.0.1.g40365"/>
</dbReference>
<keyword evidence="1" id="KW-0732">Signal</keyword>
<name>A0A915KQK9_ROMCU</name>
<organism evidence="2 3">
    <name type="scientific">Romanomermis culicivorax</name>
    <name type="common">Nematode worm</name>
    <dbReference type="NCBI Taxonomy" id="13658"/>
    <lineage>
        <taxon>Eukaryota</taxon>
        <taxon>Metazoa</taxon>
        <taxon>Ecdysozoa</taxon>
        <taxon>Nematoda</taxon>
        <taxon>Enoplea</taxon>
        <taxon>Dorylaimia</taxon>
        <taxon>Mermithida</taxon>
        <taxon>Mermithoidea</taxon>
        <taxon>Mermithidae</taxon>
        <taxon>Romanomermis</taxon>
    </lineage>
</organism>
<accession>A0A915KQK9</accession>
<feature type="signal peptide" evidence="1">
    <location>
        <begin position="1"/>
        <end position="19"/>
    </location>
</feature>